<dbReference type="InterPro" id="IPR008861">
    <property type="entry name" value="GpX-like"/>
</dbReference>
<proteinExistence type="predicted"/>
<organism evidence="1 2">
    <name type="scientific">Undibacterium aquatile</name>
    <dbReference type="NCBI Taxonomy" id="1537398"/>
    <lineage>
        <taxon>Bacteria</taxon>
        <taxon>Pseudomonadati</taxon>
        <taxon>Pseudomonadota</taxon>
        <taxon>Betaproteobacteria</taxon>
        <taxon>Burkholderiales</taxon>
        <taxon>Oxalobacteraceae</taxon>
        <taxon>Undibacterium</taxon>
    </lineage>
</organism>
<dbReference type="EMBL" id="JACOFT010000007">
    <property type="protein sequence ID" value="MBC3813110.1"/>
    <property type="molecule type" value="Genomic_DNA"/>
</dbReference>
<evidence type="ECO:0000313" key="2">
    <source>
        <dbReference type="Proteomes" id="UP000637632"/>
    </source>
</evidence>
<dbReference type="Proteomes" id="UP000637632">
    <property type="component" value="Unassembled WGS sequence"/>
</dbReference>
<protein>
    <submittedName>
        <fullName evidence="1">Tail protein X</fullName>
    </submittedName>
</protein>
<gene>
    <name evidence="1" type="ORF">H8K26_16840</name>
</gene>
<comment type="caution">
    <text evidence="1">The sequence shown here is derived from an EMBL/GenBank/DDBJ whole genome shotgun (WGS) entry which is preliminary data.</text>
</comment>
<sequence length="71" mass="8280">MEYIEHITKDGERWDQIAHMYYGDSTKISALSEANEHLRLQPVLVGGLPVRVPILEEEDRLLPQDVPPWKR</sequence>
<evidence type="ECO:0000313" key="1">
    <source>
        <dbReference type="EMBL" id="MBC3813110.1"/>
    </source>
</evidence>
<dbReference type="Pfam" id="PF05489">
    <property type="entry name" value="Phage_tail_X"/>
    <property type="match status" value="1"/>
</dbReference>
<name>A0ABR6XJM8_9BURK</name>
<accession>A0ABR6XJM8</accession>
<reference evidence="1 2" key="1">
    <citation type="submission" date="2020-08" db="EMBL/GenBank/DDBJ databases">
        <title>Novel species isolated from subtropical streams in China.</title>
        <authorList>
            <person name="Lu H."/>
        </authorList>
    </citation>
    <scope>NUCLEOTIDE SEQUENCE [LARGE SCALE GENOMIC DNA]</scope>
    <source>
        <strain evidence="1 2">CCTCC AB 2015119</strain>
    </source>
</reference>
<keyword evidence="2" id="KW-1185">Reference proteome</keyword>